<reference evidence="1 2" key="1">
    <citation type="submission" date="2016-11" db="EMBL/GenBank/DDBJ databases">
        <authorList>
            <person name="Jaros S."/>
            <person name="Januszkiewicz K."/>
            <person name="Wedrychowicz H."/>
        </authorList>
    </citation>
    <scope>NUCLEOTIDE SEQUENCE [LARGE SCALE GENOMIC DNA]</scope>
</reference>
<evidence type="ECO:0000313" key="1">
    <source>
        <dbReference type="EMBL" id="SGY17523.1"/>
    </source>
</evidence>
<dbReference type="Proteomes" id="UP000249464">
    <property type="component" value="Unassembled WGS sequence"/>
</dbReference>
<evidence type="ECO:0000313" key="2">
    <source>
        <dbReference type="Proteomes" id="UP000249464"/>
    </source>
</evidence>
<name>A0A2X0NXA1_9BASI</name>
<dbReference type="EMBL" id="FQNC01000015">
    <property type="protein sequence ID" value="SGY17523.1"/>
    <property type="molecule type" value="Genomic_DNA"/>
</dbReference>
<accession>A0A2X0NXA1</accession>
<keyword evidence="2" id="KW-1185">Reference proteome</keyword>
<protein>
    <submittedName>
        <fullName evidence="1">BQ5605_C015g07806 protein</fullName>
    </submittedName>
</protein>
<dbReference type="AlphaFoldDB" id="A0A2X0NXA1"/>
<sequence length="168" mass="19035">MCICTVCPCRLRQRQRPASAFALAALEWFAAEAPRLHAVTGVHTFASLYINEITCALVFMSVDQGFAPVWTGTNEGLEGLRLLARSLTCPGIDSPVGPCTFLASLQLFNVVQRHANETRMNDMRMRAPICTRMQARQRLYSRVRCQRRRLDLRSAQEWGWGYKSPKSQ</sequence>
<gene>
    <name evidence="1" type="primary">BQ5605_C015g07806</name>
    <name evidence="1" type="ORF">BQ5605_C015G07806</name>
</gene>
<organism evidence="1 2">
    <name type="scientific">Microbotryum silenes-dioicae</name>
    <dbReference type="NCBI Taxonomy" id="796604"/>
    <lineage>
        <taxon>Eukaryota</taxon>
        <taxon>Fungi</taxon>
        <taxon>Dikarya</taxon>
        <taxon>Basidiomycota</taxon>
        <taxon>Pucciniomycotina</taxon>
        <taxon>Microbotryomycetes</taxon>
        <taxon>Microbotryales</taxon>
        <taxon>Microbotryaceae</taxon>
        <taxon>Microbotryum</taxon>
    </lineage>
</organism>
<proteinExistence type="predicted"/>